<organism evidence="1 2">
    <name type="scientific">Actinomadura gamaensis</name>
    <dbReference type="NCBI Taxonomy" id="1763541"/>
    <lineage>
        <taxon>Bacteria</taxon>
        <taxon>Bacillati</taxon>
        <taxon>Actinomycetota</taxon>
        <taxon>Actinomycetes</taxon>
        <taxon>Streptosporangiales</taxon>
        <taxon>Thermomonosporaceae</taxon>
        <taxon>Actinomadura</taxon>
    </lineage>
</organism>
<dbReference type="Pfam" id="PF20159">
    <property type="entry name" value="YidB"/>
    <property type="match status" value="1"/>
</dbReference>
<proteinExistence type="predicted"/>
<protein>
    <submittedName>
        <fullName evidence="1">YidB family protein</fullName>
    </submittedName>
</protein>
<dbReference type="Gene3D" id="1.10.10.690">
    <property type="entry name" value="YidB-like"/>
    <property type="match status" value="1"/>
</dbReference>
<comment type="caution">
    <text evidence="1">The sequence shown here is derived from an EMBL/GenBank/DDBJ whole genome shotgun (WGS) entry which is preliminary data.</text>
</comment>
<accession>A0ABV9UA51</accession>
<gene>
    <name evidence="1" type="ORF">ACFPCY_37200</name>
</gene>
<dbReference type="RefSeq" id="WP_378263456.1">
    <property type="nucleotide sequence ID" value="NZ_JBHSIT010000014.1"/>
</dbReference>
<evidence type="ECO:0000313" key="2">
    <source>
        <dbReference type="Proteomes" id="UP001595872"/>
    </source>
</evidence>
<dbReference type="InterPro" id="IPR045372">
    <property type="entry name" value="YidB"/>
</dbReference>
<dbReference type="Proteomes" id="UP001595872">
    <property type="component" value="Unassembled WGS sequence"/>
</dbReference>
<sequence>MTSDASEGLAVDVGELLLELADNGLADQVGTWVSATTDNEPITGEQLRTAMDSDELQAAAAEAGMSVTEFADRLAAELPAAADAVTPGGELPDDAEVHKRLQNL</sequence>
<evidence type="ECO:0000313" key="1">
    <source>
        <dbReference type="EMBL" id="MFC4912987.1"/>
    </source>
</evidence>
<dbReference type="InterPro" id="IPR027405">
    <property type="entry name" value="YidB-like"/>
</dbReference>
<reference evidence="2" key="1">
    <citation type="journal article" date="2019" name="Int. J. Syst. Evol. Microbiol.">
        <title>The Global Catalogue of Microorganisms (GCM) 10K type strain sequencing project: providing services to taxonomists for standard genome sequencing and annotation.</title>
        <authorList>
            <consortium name="The Broad Institute Genomics Platform"/>
            <consortium name="The Broad Institute Genome Sequencing Center for Infectious Disease"/>
            <person name="Wu L."/>
            <person name="Ma J."/>
        </authorList>
    </citation>
    <scope>NUCLEOTIDE SEQUENCE [LARGE SCALE GENOMIC DNA]</scope>
    <source>
        <strain evidence="2">KLKA75</strain>
    </source>
</reference>
<keyword evidence="2" id="KW-1185">Reference proteome</keyword>
<dbReference type="EMBL" id="JBHSIT010000014">
    <property type="protein sequence ID" value="MFC4912987.1"/>
    <property type="molecule type" value="Genomic_DNA"/>
</dbReference>
<dbReference type="SUPFAM" id="SSF140804">
    <property type="entry name" value="YidB-like"/>
    <property type="match status" value="1"/>
</dbReference>
<name>A0ABV9UA51_9ACTN</name>